<feature type="transmembrane region" description="Helical" evidence="10">
    <location>
        <begin position="262"/>
        <end position="279"/>
    </location>
</feature>
<organism evidence="13 14">
    <name type="scientific">Petromyzon marinus</name>
    <name type="common">Sea lamprey</name>
    <dbReference type="NCBI Taxonomy" id="7757"/>
    <lineage>
        <taxon>Eukaryota</taxon>
        <taxon>Metazoa</taxon>
        <taxon>Chordata</taxon>
        <taxon>Craniata</taxon>
        <taxon>Vertebrata</taxon>
        <taxon>Cyclostomata</taxon>
        <taxon>Hyperoartia</taxon>
        <taxon>Petromyzontiformes</taxon>
        <taxon>Petromyzontidae</taxon>
        <taxon>Petromyzon</taxon>
    </lineage>
</organism>
<evidence type="ECO:0000256" key="1">
    <source>
        <dbReference type="ARBA" id="ARBA00004141"/>
    </source>
</evidence>
<reference evidence="14" key="1">
    <citation type="submission" date="2025-08" db="UniProtKB">
        <authorList>
            <consortium name="RefSeq"/>
        </authorList>
    </citation>
    <scope>IDENTIFICATION</scope>
    <source>
        <tissue evidence="14">Sperm</tissue>
    </source>
</reference>
<evidence type="ECO:0000256" key="3">
    <source>
        <dbReference type="ARBA" id="ARBA00022448"/>
    </source>
</evidence>
<dbReference type="Proteomes" id="UP001318040">
    <property type="component" value="Chromosome 17"/>
</dbReference>
<dbReference type="Pfam" id="PF01545">
    <property type="entry name" value="Cation_efflux"/>
    <property type="match status" value="1"/>
</dbReference>
<dbReference type="NCBIfam" id="TIGR01297">
    <property type="entry name" value="CDF"/>
    <property type="match status" value="1"/>
</dbReference>
<feature type="transmembrane region" description="Helical" evidence="10">
    <location>
        <begin position="221"/>
        <end position="242"/>
    </location>
</feature>
<evidence type="ECO:0000256" key="6">
    <source>
        <dbReference type="ARBA" id="ARBA00022833"/>
    </source>
</evidence>
<comment type="similarity">
    <text evidence="2">Belongs to the cation diffusion facilitator (CDF) transporter (TC 2.A.4) family. SLC30A subfamily.</text>
</comment>
<dbReference type="GO" id="GO:0015297">
    <property type="term" value="F:antiporter activity"/>
    <property type="evidence" value="ECO:0007669"/>
    <property type="project" value="UniProtKB-KW"/>
</dbReference>
<evidence type="ECO:0000259" key="12">
    <source>
        <dbReference type="Pfam" id="PF16916"/>
    </source>
</evidence>
<keyword evidence="13" id="KW-1185">Reference proteome</keyword>
<feature type="domain" description="Cation efflux protein transmembrane" evidence="11">
    <location>
        <begin position="12"/>
        <end position="287"/>
    </location>
</feature>
<evidence type="ECO:0000256" key="2">
    <source>
        <dbReference type="ARBA" id="ARBA00008873"/>
    </source>
</evidence>
<dbReference type="SUPFAM" id="SSF161111">
    <property type="entry name" value="Cation efflux protein transmembrane domain-like"/>
    <property type="match status" value="1"/>
</dbReference>
<dbReference type="KEGG" id="pmrn:116943130"/>
<proteinExistence type="inferred from homology"/>
<dbReference type="GO" id="GO:0005385">
    <property type="term" value="F:zinc ion transmembrane transporter activity"/>
    <property type="evidence" value="ECO:0007669"/>
    <property type="project" value="TreeGrafter"/>
</dbReference>
<dbReference type="GO" id="GO:0010312">
    <property type="term" value="P:detoxification of zinc ion"/>
    <property type="evidence" value="ECO:0007669"/>
    <property type="project" value="TreeGrafter"/>
</dbReference>
<sequence>MGRYSGRSFRLICMLCFTSVFFVTELVSGYVGNSLALVADSFNMLSDALSLTSGLASARLARWPATSRHTYGLVRGEVVSALATASFLVALSLSVAVQALKALSQPDVIDNPRLVLIVGALGLSVNLTGLMLFQDCFSCSRLCARFNAAEGTDDRKPRTGDKSTKLFPTHFIAKRLHVLILITFKKALLNLQTIFSSIMRDEEMGASVKRSKENAINIRGVLLHTLGDALGSVTVVITAIIFNVRPIASKEECNWQCYIDPALTIAMTLIIITSAVRLIREAAVILLQIVPPDILIKDIEQKLSGIPGVQSIHRLHVWRLTAGRDVASVHIKCAGMSDYATAGLHIHDLLQLEGIDDITVQPEFALPRHGDCEFPFPVADDCNERGASSVAEKPEWSATTPVTEKAGGERFGATQSGADAQWGAHVVTRSSRL</sequence>
<dbReference type="InterPro" id="IPR058533">
    <property type="entry name" value="Cation_efflux_TM"/>
</dbReference>
<dbReference type="InterPro" id="IPR027470">
    <property type="entry name" value="Cation_efflux_CTD"/>
</dbReference>
<dbReference type="CTD" id="55532"/>
<evidence type="ECO:0000259" key="11">
    <source>
        <dbReference type="Pfam" id="PF01545"/>
    </source>
</evidence>
<evidence type="ECO:0000256" key="9">
    <source>
        <dbReference type="ARBA" id="ARBA00048349"/>
    </source>
</evidence>
<gene>
    <name evidence="14" type="primary">LOC116943130</name>
</gene>
<dbReference type="Pfam" id="PF16916">
    <property type="entry name" value="ZT_dimer"/>
    <property type="match status" value="1"/>
</dbReference>
<dbReference type="RefSeq" id="XP_032811599.1">
    <property type="nucleotide sequence ID" value="XM_032955708.1"/>
</dbReference>
<comment type="subcellular location">
    <subcellularLocation>
        <location evidence="1">Membrane</location>
        <topology evidence="1">Multi-pass membrane protein</topology>
    </subcellularLocation>
</comment>
<evidence type="ECO:0000313" key="13">
    <source>
        <dbReference type="Proteomes" id="UP001318040"/>
    </source>
</evidence>
<feature type="transmembrane region" description="Helical" evidence="10">
    <location>
        <begin position="114"/>
        <end position="133"/>
    </location>
</feature>
<evidence type="ECO:0000256" key="5">
    <source>
        <dbReference type="ARBA" id="ARBA00022692"/>
    </source>
</evidence>
<dbReference type="SUPFAM" id="SSF160240">
    <property type="entry name" value="Cation efflux protein cytoplasmic domain-like"/>
    <property type="match status" value="1"/>
</dbReference>
<evidence type="ECO:0000256" key="10">
    <source>
        <dbReference type="SAM" id="Phobius"/>
    </source>
</evidence>
<feature type="domain" description="Cation efflux protein cytoplasmic" evidence="12">
    <location>
        <begin position="291"/>
        <end position="337"/>
    </location>
</feature>
<dbReference type="PANTHER" id="PTHR45820">
    <property type="entry name" value="FI23527P1"/>
    <property type="match status" value="1"/>
</dbReference>
<accession>A0AAJ7T5K2</accession>
<dbReference type="GO" id="GO:0006882">
    <property type="term" value="P:intracellular zinc ion homeostasis"/>
    <property type="evidence" value="ECO:0007669"/>
    <property type="project" value="TreeGrafter"/>
</dbReference>
<keyword evidence="4" id="KW-0050">Antiport</keyword>
<evidence type="ECO:0000256" key="4">
    <source>
        <dbReference type="ARBA" id="ARBA00022449"/>
    </source>
</evidence>
<keyword evidence="5 10" id="KW-0812">Transmembrane</keyword>
<evidence type="ECO:0000256" key="7">
    <source>
        <dbReference type="ARBA" id="ARBA00022989"/>
    </source>
</evidence>
<feature type="transmembrane region" description="Helical" evidence="10">
    <location>
        <begin position="73"/>
        <end position="94"/>
    </location>
</feature>
<dbReference type="AlphaFoldDB" id="A0AAJ7T5K2"/>
<dbReference type="PANTHER" id="PTHR45820:SF3">
    <property type="entry name" value="CALCIUM_MANGANESE ANTIPORTER SLC30A10"/>
    <property type="match status" value="1"/>
</dbReference>
<keyword evidence="7 10" id="KW-1133">Transmembrane helix</keyword>
<keyword evidence="6" id="KW-0862">Zinc</keyword>
<protein>
    <submittedName>
        <fullName evidence="14">Zinc transporter 10-like</fullName>
    </submittedName>
</protein>
<name>A0AAJ7T5K2_PETMA</name>
<dbReference type="Gene3D" id="1.20.1510.10">
    <property type="entry name" value="Cation efflux protein transmembrane domain"/>
    <property type="match status" value="1"/>
</dbReference>
<dbReference type="InterPro" id="IPR002524">
    <property type="entry name" value="Cation_efflux"/>
</dbReference>
<dbReference type="GO" id="GO:0016020">
    <property type="term" value="C:membrane"/>
    <property type="evidence" value="ECO:0007669"/>
    <property type="project" value="UniProtKB-SubCell"/>
</dbReference>
<dbReference type="GO" id="GO:0006828">
    <property type="term" value="P:manganese ion transport"/>
    <property type="evidence" value="ECO:0007669"/>
    <property type="project" value="TreeGrafter"/>
</dbReference>
<evidence type="ECO:0000256" key="8">
    <source>
        <dbReference type="ARBA" id="ARBA00023136"/>
    </source>
</evidence>
<keyword evidence="3" id="KW-0813">Transport</keyword>
<dbReference type="InterPro" id="IPR027469">
    <property type="entry name" value="Cation_efflux_TMD_sf"/>
</dbReference>
<evidence type="ECO:0000313" key="14">
    <source>
        <dbReference type="RefSeq" id="XP_032811599.1"/>
    </source>
</evidence>
<comment type="catalytic activity">
    <reaction evidence="9">
        <text>Zn(2+)(in) + 2 H(+)(out) = Zn(2+)(out) + 2 H(+)(in)</text>
        <dbReference type="Rhea" id="RHEA:72627"/>
        <dbReference type="ChEBI" id="CHEBI:15378"/>
        <dbReference type="ChEBI" id="CHEBI:29105"/>
    </reaction>
</comment>
<dbReference type="InterPro" id="IPR036837">
    <property type="entry name" value="Cation_efflux_CTD_sf"/>
</dbReference>
<keyword evidence="8 10" id="KW-0472">Membrane</keyword>